<feature type="domain" description="Major facilitator superfamily (MFS) profile" evidence="6">
    <location>
        <begin position="1"/>
        <end position="338"/>
    </location>
</feature>
<feature type="transmembrane region" description="Helical" evidence="5">
    <location>
        <begin position="315"/>
        <end position="339"/>
    </location>
</feature>
<accession>A0A917BA49</accession>
<evidence type="ECO:0000313" key="8">
    <source>
        <dbReference type="Proteomes" id="UP000598775"/>
    </source>
</evidence>
<organism evidence="7 8">
    <name type="scientific">Subtercola lobariae</name>
    <dbReference type="NCBI Taxonomy" id="1588641"/>
    <lineage>
        <taxon>Bacteria</taxon>
        <taxon>Bacillati</taxon>
        <taxon>Actinomycetota</taxon>
        <taxon>Actinomycetes</taxon>
        <taxon>Micrococcales</taxon>
        <taxon>Microbacteriaceae</taxon>
        <taxon>Subtercola</taxon>
    </lineage>
</organism>
<dbReference type="SUPFAM" id="SSF103473">
    <property type="entry name" value="MFS general substrate transporter"/>
    <property type="match status" value="1"/>
</dbReference>
<comment type="caution">
    <text evidence="7">The sequence shown here is derived from an EMBL/GenBank/DDBJ whole genome shotgun (WGS) entry which is preliminary data.</text>
</comment>
<dbReference type="InterPro" id="IPR011701">
    <property type="entry name" value="MFS"/>
</dbReference>
<dbReference type="EMBL" id="BMGP01000005">
    <property type="protein sequence ID" value="GGF33934.1"/>
    <property type="molecule type" value="Genomic_DNA"/>
</dbReference>
<name>A0A917BA49_9MICO</name>
<keyword evidence="8" id="KW-1185">Reference proteome</keyword>
<sequence length="349" mass="35503">MAGVVGSGRLVRRVSTRPVIMVGIALVITGVLVIAVGSSAGAALIVFSGLVFVGIGSGLGEVALNIDAAALEKLLKRSVLPTLHGCYSLGTLVGAILGISLTAAQFPVVWHLVLSSIVMAGLGLWAILSIPGGTGASSPDFGSRFGLTTARRKRSVWLQPTVLVLGLVVLAVAFAEGSANDWLPLLMVDGFGLTGAQSSTIFAAFAAVMTIGRFAGQPLIQRLGKSRVLIGSVVLAAIGVVVVSVAATPALTVGGVVLWGLGASLGFPVGISAAGDSSDRPGQRVSAVTTVGYLAFLVGPPVLGFLGERYGLREAILLVAAVLACATLILVTNDTYVSVREKRKARVTR</sequence>
<feature type="transmembrane region" description="Helical" evidence="5">
    <location>
        <begin position="156"/>
        <end position="175"/>
    </location>
</feature>
<evidence type="ECO:0000256" key="5">
    <source>
        <dbReference type="SAM" id="Phobius"/>
    </source>
</evidence>
<keyword evidence="4 5" id="KW-0472">Membrane</keyword>
<dbReference type="GO" id="GO:0022857">
    <property type="term" value="F:transmembrane transporter activity"/>
    <property type="evidence" value="ECO:0007669"/>
    <property type="project" value="InterPro"/>
</dbReference>
<dbReference type="PROSITE" id="PS50850">
    <property type="entry name" value="MFS"/>
    <property type="match status" value="1"/>
</dbReference>
<dbReference type="Pfam" id="PF07690">
    <property type="entry name" value="MFS_1"/>
    <property type="match status" value="1"/>
</dbReference>
<comment type="subcellular location">
    <subcellularLocation>
        <location evidence="1">Cell membrane</location>
        <topology evidence="1">Multi-pass membrane protein</topology>
    </subcellularLocation>
</comment>
<dbReference type="GO" id="GO:0005886">
    <property type="term" value="C:plasma membrane"/>
    <property type="evidence" value="ECO:0007669"/>
    <property type="project" value="UniProtKB-SubCell"/>
</dbReference>
<feature type="transmembrane region" description="Helical" evidence="5">
    <location>
        <begin position="228"/>
        <end position="247"/>
    </location>
</feature>
<keyword evidence="2 5" id="KW-0812">Transmembrane</keyword>
<feature type="transmembrane region" description="Helical" evidence="5">
    <location>
        <begin position="112"/>
        <end position="135"/>
    </location>
</feature>
<dbReference type="InterPro" id="IPR036259">
    <property type="entry name" value="MFS_trans_sf"/>
</dbReference>
<evidence type="ECO:0000256" key="2">
    <source>
        <dbReference type="ARBA" id="ARBA00022692"/>
    </source>
</evidence>
<dbReference type="AlphaFoldDB" id="A0A917BA49"/>
<dbReference type="Proteomes" id="UP000598775">
    <property type="component" value="Unassembled WGS sequence"/>
</dbReference>
<evidence type="ECO:0000313" key="7">
    <source>
        <dbReference type="EMBL" id="GGF33934.1"/>
    </source>
</evidence>
<feature type="transmembrane region" description="Helical" evidence="5">
    <location>
        <begin position="19"/>
        <end position="36"/>
    </location>
</feature>
<feature type="transmembrane region" description="Helical" evidence="5">
    <location>
        <begin position="85"/>
        <end position="106"/>
    </location>
</feature>
<proteinExistence type="predicted"/>
<feature type="transmembrane region" description="Helical" evidence="5">
    <location>
        <begin position="195"/>
        <end position="216"/>
    </location>
</feature>
<evidence type="ECO:0000259" key="6">
    <source>
        <dbReference type="PROSITE" id="PS50850"/>
    </source>
</evidence>
<reference evidence="7 8" key="1">
    <citation type="journal article" date="2014" name="Int. J. Syst. Evol. Microbiol.">
        <title>Complete genome sequence of Corynebacterium casei LMG S-19264T (=DSM 44701T), isolated from a smear-ripened cheese.</title>
        <authorList>
            <consortium name="US DOE Joint Genome Institute (JGI-PGF)"/>
            <person name="Walter F."/>
            <person name="Albersmeier A."/>
            <person name="Kalinowski J."/>
            <person name="Ruckert C."/>
        </authorList>
    </citation>
    <scope>NUCLEOTIDE SEQUENCE [LARGE SCALE GENOMIC DNA]</scope>
    <source>
        <strain evidence="7 8">CGMCC 1.12976</strain>
    </source>
</reference>
<dbReference type="PANTHER" id="PTHR23514:SF13">
    <property type="entry name" value="INNER MEMBRANE PROTEIN YBJJ"/>
    <property type="match status" value="1"/>
</dbReference>
<dbReference type="InterPro" id="IPR020846">
    <property type="entry name" value="MFS_dom"/>
</dbReference>
<feature type="transmembrane region" description="Helical" evidence="5">
    <location>
        <begin position="285"/>
        <end position="303"/>
    </location>
</feature>
<keyword evidence="3 5" id="KW-1133">Transmembrane helix</keyword>
<feature type="transmembrane region" description="Helical" evidence="5">
    <location>
        <begin position="253"/>
        <end position="273"/>
    </location>
</feature>
<gene>
    <name evidence="7" type="ORF">GCM10011399_28880</name>
</gene>
<evidence type="ECO:0000256" key="3">
    <source>
        <dbReference type="ARBA" id="ARBA00022989"/>
    </source>
</evidence>
<protein>
    <submittedName>
        <fullName evidence="7">MFS transporter</fullName>
    </submittedName>
</protein>
<dbReference type="CDD" id="cd17393">
    <property type="entry name" value="MFS_MosC_like"/>
    <property type="match status" value="1"/>
</dbReference>
<evidence type="ECO:0000256" key="1">
    <source>
        <dbReference type="ARBA" id="ARBA00004651"/>
    </source>
</evidence>
<dbReference type="PANTHER" id="PTHR23514">
    <property type="entry name" value="BYPASS OF STOP CODON PROTEIN 6"/>
    <property type="match status" value="1"/>
</dbReference>
<feature type="transmembrane region" description="Helical" evidence="5">
    <location>
        <begin position="42"/>
        <end position="64"/>
    </location>
</feature>
<dbReference type="InterPro" id="IPR051788">
    <property type="entry name" value="MFS_Transporter"/>
</dbReference>
<dbReference type="Gene3D" id="1.20.1250.20">
    <property type="entry name" value="MFS general substrate transporter like domains"/>
    <property type="match status" value="1"/>
</dbReference>
<evidence type="ECO:0000256" key="4">
    <source>
        <dbReference type="ARBA" id="ARBA00023136"/>
    </source>
</evidence>